<dbReference type="Pfam" id="PF09374">
    <property type="entry name" value="PG_binding_3"/>
    <property type="match status" value="1"/>
</dbReference>
<dbReference type="Pfam" id="PF05838">
    <property type="entry name" value="Glyco_hydro_108"/>
    <property type="match status" value="1"/>
</dbReference>
<accession>A0ABQ5W0J3</accession>
<dbReference type="CDD" id="cd13926">
    <property type="entry name" value="N-acetylmuramidase_GH108"/>
    <property type="match status" value="1"/>
</dbReference>
<feature type="domain" description="TtsA-like Glycoside hydrolase family 108" evidence="2">
    <location>
        <begin position="12"/>
        <end position="95"/>
    </location>
</feature>
<evidence type="ECO:0000256" key="1">
    <source>
        <dbReference type="SAM" id="Phobius"/>
    </source>
</evidence>
<name>A0ABQ5W0J3_9HYPH</name>
<protein>
    <recommendedName>
        <fullName evidence="6">Lysozyme family protein</fullName>
    </recommendedName>
</protein>
<dbReference type="Gene3D" id="1.20.141.10">
    <property type="entry name" value="Chitosanase, subunit A, domain 1"/>
    <property type="match status" value="1"/>
</dbReference>
<dbReference type="Proteomes" id="UP001156691">
    <property type="component" value="Unassembled WGS sequence"/>
</dbReference>
<evidence type="ECO:0008006" key="6">
    <source>
        <dbReference type="Google" id="ProtNLM"/>
    </source>
</evidence>
<dbReference type="InterPro" id="IPR008565">
    <property type="entry name" value="TtsA-like_GH18_dom"/>
</dbReference>
<evidence type="ECO:0000259" key="2">
    <source>
        <dbReference type="Pfam" id="PF05838"/>
    </source>
</evidence>
<gene>
    <name evidence="4" type="ORF">GCM10010862_08440</name>
</gene>
<organism evidence="4 5">
    <name type="scientific">Devosia nitrariae</name>
    <dbReference type="NCBI Taxonomy" id="2071872"/>
    <lineage>
        <taxon>Bacteria</taxon>
        <taxon>Pseudomonadati</taxon>
        <taxon>Pseudomonadota</taxon>
        <taxon>Alphaproteobacteria</taxon>
        <taxon>Hyphomicrobiales</taxon>
        <taxon>Devosiaceae</taxon>
        <taxon>Devosia</taxon>
    </lineage>
</organism>
<keyword evidence="1" id="KW-0472">Membrane</keyword>
<feature type="transmembrane region" description="Helical" evidence="1">
    <location>
        <begin position="255"/>
        <end position="273"/>
    </location>
</feature>
<feature type="domain" description="Peptidoglycan binding" evidence="3">
    <location>
        <begin position="99"/>
        <end position="166"/>
    </location>
</feature>
<reference evidence="5" key="1">
    <citation type="journal article" date="2019" name="Int. J. Syst. Evol. Microbiol.">
        <title>The Global Catalogue of Microorganisms (GCM) 10K type strain sequencing project: providing services to taxonomists for standard genome sequencing and annotation.</title>
        <authorList>
            <consortium name="The Broad Institute Genomics Platform"/>
            <consortium name="The Broad Institute Genome Sequencing Center for Infectious Disease"/>
            <person name="Wu L."/>
            <person name="Ma J."/>
        </authorList>
    </citation>
    <scope>NUCLEOTIDE SEQUENCE [LARGE SCALE GENOMIC DNA]</scope>
    <source>
        <strain evidence="5">NBRC 112416</strain>
    </source>
</reference>
<sequence length="287" mass="31028">MSAQSFDLFFPHLLRIEGGYVNHPKDPGGATNMGVTHLTLAAWRKIDRATRAMVKALTVQEAKQIYRAQYWNAARCDDLPFGLDVAVFDFGVNSGVGRSVRMLQTELKARKLYSGAIDGIIGSKTLNAVRQVSDIEGLIVAFMHRRLAFLKRLKGWSTFGRGWQRRVDDVREFALRLAAGIAFMPVKAQRPTEISACRTPHDVPGACDVRATAVVTSTTEGQAVAGTGIGTLGVAAAEAAGQLAPLAEISQTVKLVFIGLTIVSVGLGLYATWRKINDRSTGDEVIA</sequence>
<dbReference type="EMBL" id="BSNS01000004">
    <property type="protein sequence ID" value="GLQ53585.1"/>
    <property type="molecule type" value="Genomic_DNA"/>
</dbReference>
<evidence type="ECO:0000259" key="3">
    <source>
        <dbReference type="Pfam" id="PF09374"/>
    </source>
</evidence>
<keyword evidence="1" id="KW-0812">Transmembrane</keyword>
<dbReference type="SUPFAM" id="SSF53955">
    <property type="entry name" value="Lysozyme-like"/>
    <property type="match status" value="1"/>
</dbReference>
<dbReference type="InterPro" id="IPR018537">
    <property type="entry name" value="Peptidoglycan-bd_3"/>
</dbReference>
<evidence type="ECO:0000313" key="4">
    <source>
        <dbReference type="EMBL" id="GLQ53585.1"/>
    </source>
</evidence>
<dbReference type="InterPro" id="IPR023346">
    <property type="entry name" value="Lysozyme-like_dom_sf"/>
</dbReference>
<proteinExistence type="predicted"/>
<dbReference type="RefSeq" id="WP_284339030.1">
    <property type="nucleotide sequence ID" value="NZ_BSNS01000004.1"/>
</dbReference>
<keyword evidence="1" id="KW-1133">Transmembrane helix</keyword>
<comment type="caution">
    <text evidence="4">The sequence shown here is derived from an EMBL/GenBank/DDBJ whole genome shotgun (WGS) entry which is preliminary data.</text>
</comment>
<keyword evidence="5" id="KW-1185">Reference proteome</keyword>
<evidence type="ECO:0000313" key="5">
    <source>
        <dbReference type="Proteomes" id="UP001156691"/>
    </source>
</evidence>